<name>A0A1M6K8E3_9CLOT</name>
<dbReference type="AlphaFoldDB" id="A0A1M6K8E3"/>
<dbReference type="Proteomes" id="UP000183952">
    <property type="component" value="Unassembled WGS sequence"/>
</dbReference>
<organism evidence="1 2">
    <name type="scientific">Hathewaya proteolytica DSM 3090</name>
    <dbReference type="NCBI Taxonomy" id="1121331"/>
    <lineage>
        <taxon>Bacteria</taxon>
        <taxon>Bacillati</taxon>
        <taxon>Bacillota</taxon>
        <taxon>Clostridia</taxon>
        <taxon>Eubacteriales</taxon>
        <taxon>Clostridiaceae</taxon>
        <taxon>Hathewaya</taxon>
    </lineage>
</organism>
<evidence type="ECO:0000313" key="2">
    <source>
        <dbReference type="Proteomes" id="UP000183952"/>
    </source>
</evidence>
<reference evidence="1 2" key="1">
    <citation type="submission" date="2016-11" db="EMBL/GenBank/DDBJ databases">
        <authorList>
            <person name="Jaros S."/>
            <person name="Januszkiewicz K."/>
            <person name="Wedrychowicz H."/>
        </authorList>
    </citation>
    <scope>NUCLEOTIDE SEQUENCE [LARGE SCALE GENOMIC DNA]</scope>
    <source>
        <strain evidence="1 2">DSM 3090</strain>
    </source>
</reference>
<accession>A0A1M6K8E3</accession>
<proteinExistence type="predicted"/>
<sequence>MKMISSHNEFNNMGHCWEEVYFKWKIEAVGLRITTTHSIKQLINMGRILYEGGFDINIFLSYEKNIEEN</sequence>
<dbReference type="EMBL" id="FRAD01000004">
    <property type="protein sequence ID" value="SHJ55242.1"/>
    <property type="molecule type" value="Genomic_DNA"/>
</dbReference>
<dbReference type="STRING" id="1121331.SAMN02745248_00373"/>
<evidence type="ECO:0000313" key="1">
    <source>
        <dbReference type="EMBL" id="SHJ55242.1"/>
    </source>
</evidence>
<protein>
    <submittedName>
        <fullName evidence="1">Uncharacterized protein</fullName>
    </submittedName>
</protein>
<gene>
    <name evidence="1" type="ORF">SAMN02745248_00373</name>
</gene>
<keyword evidence="2" id="KW-1185">Reference proteome</keyword>